<evidence type="ECO:0000256" key="1">
    <source>
        <dbReference type="SAM" id="MobiDB-lite"/>
    </source>
</evidence>
<organism evidence="2 3">
    <name type="scientific">Hydrogenophaga intermedia</name>
    <dbReference type="NCBI Taxonomy" id="65786"/>
    <lineage>
        <taxon>Bacteria</taxon>
        <taxon>Pseudomonadati</taxon>
        <taxon>Pseudomonadota</taxon>
        <taxon>Betaproteobacteria</taxon>
        <taxon>Burkholderiales</taxon>
        <taxon>Comamonadaceae</taxon>
        <taxon>Hydrogenophaga</taxon>
    </lineage>
</organism>
<dbReference type="EMBL" id="CCAE010000005">
    <property type="protein sequence ID" value="CDN86609.1"/>
    <property type="molecule type" value="Genomic_DNA"/>
</dbReference>
<evidence type="ECO:0000313" key="3">
    <source>
        <dbReference type="Proteomes" id="UP000028878"/>
    </source>
</evidence>
<sequence>MRSLSKFFSRKDTGSSHANKKDARGTGEKRTKASDEKSNQSILRRASDSSTSSASEPHAVKGPVYAPRAPARLKERNPGSKFEAASPSGKKISPPTSTEPLPSRMGYFDHDATVFIDPPSRKKTAPSTSTEPLPSRMGYFDPDDTVFLN</sequence>
<gene>
    <name evidence="2" type="ORF">BN948_01014</name>
</gene>
<accession>A0A1L1PFR1</accession>
<reference evidence="3" key="2">
    <citation type="submission" date="2014-11" db="EMBL/GenBank/DDBJ databases">
        <title>Draft genome sequence of Hydrogenophaga intermedia S1.</title>
        <authorList>
            <person name="Gan H.M."/>
            <person name="Chew T.H."/>
            <person name="Stolz A."/>
        </authorList>
    </citation>
    <scope>NUCLEOTIDE SEQUENCE [LARGE SCALE GENOMIC DNA]</scope>
    <source>
        <strain evidence="3">S1</strain>
    </source>
</reference>
<proteinExistence type="predicted"/>
<evidence type="ECO:0000313" key="2">
    <source>
        <dbReference type="EMBL" id="CDN86609.1"/>
    </source>
</evidence>
<dbReference type="Proteomes" id="UP000028878">
    <property type="component" value="Unassembled WGS sequence"/>
</dbReference>
<name>A0A1L1PFR1_HYDIT</name>
<protein>
    <submittedName>
        <fullName evidence="2">Uncharacterized protein</fullName>
    </submittedName>
</protein>
<dbReference type="RefSeq" id="WP_009515846.1">
    <property type="nucleotide sequence ID" value="NZ_CCAE010000005.1"/>
</dbReference>
<feature type="compositionally biased region" description="Basic and acidic residues" evidence="1">
    <location>
        <begin position="9"/>
        <end position="38"/>
    </location>
</feature>
<reference evidence="3" key="1">
    <citation type="submission" date="2014-02" db="EMBL/GenBank/DDBJ databases">
        <authorList>
            <person name="Gan H."/>
        </authorList>
    </citation>
    <scope>NUCLEOTIDE SEQUENCE [LARGE SCALE GENOMIC DNA]</scope>
    <source>
        <strain evidence="3">S1</strain>
    </source>
</reference>
<keyword evidence="3" id="KW-1185">Reference proteome</keyword>
<dbReference type="AlphaFoldDB" id="A0A1L1PFR1"/>
<feature type="region of interest" description="Disordered" evidence="1">
    <location>
        <begin position="1"/>
        <end position="149"/>
    </location>
</feature>